<proteinExistence type="predicted"/>
<sequence length="276" mass="30841">MLGARKMHVMRGRPEAAERHGAGHVARCTVERLMADLGLRGVRRARSPRTTRSAPREQCPADLVKRHFSAFRPNELWVADITYVRTFSGWVYVAFVTDVYSRRIIGWQTTYRPVCTDLAAGALQMAVWQRKRAGADLTGLVHHSDRGVQYRSIRYGQALAECEAVASVGSKGDLLSALLWPRRSTRCTRPSSSLGQGPWQDIDAARGCHRRVGPLGGHHPATLRHRDANPRRARSRLGARHQPRPPPPGTITTGNHRNQINQPPQNPGLDRINPYL</sequence>
<name>A0A3S4V181_ACTVI</name>
<evidence type="ECO:0000313" key="3">
    <source>
        <dbReference type="Proteomes" id="UP000268658"/>
    </source>
</evidence>
<dbReference type="PANTHER" id="PTHR46889:SF4">
    <property type="entry name" value="TRANSPOSASE INSO FOR INSERTION SEQUENCE ELEMENT IS911B-RELATED"/>
    <property type="match status" value="1"/>
</dbReference>
<dbReference type="OrthoDB" id="4281720at2"/>
<dbReference type="SUPFAM" id="SSF53098">
    <property type="entry name" value="Ribonuclease H-like"/>
    <property type="match status" value="1"/>
</dbReference>
<dbReference type="InterPro" id="IPR001584">
    <property type="entry name" value="Integrase_cat-core"/>
</dbReference>
<dbReference type="GO" id="GO:0015074">
    <property type="term" value="P:DNA integration"/>
    <property type="evidence" value="ECO:0007669"/>
    <property type="project" value="InterPro"/>
</dbReference>
<dbReference type="InterPro" id="IPR050900">
    <property type="entry name" value="Transposase_IS3/IS150/IS904"/>
</dbReference>
<dbReference type="EMBL" id="LR134477">
    <property type="protein sequence ID" value="VEI14826.1"/>
    <property type="molecule type" value="Genomic_DNA"/>
</dbReference>
<gene>
    <name evidence="2" type="ORF">NCTC10951_00702</name>
</gene>
<evidence type="ECO:0000313" key="2">
    <source>
        <dbReference type="EMBL" id="VEI14826.1"/>
    </source>
</evidence>
<dbReference type="Proteomes" id="UP000268658">
    <property type="component" value="Chromosome"/>
</dbReference>
<dbReference type="PANTHER" id="PTHR46889">
    <property type="entry name" value="TRANSPOSASE INSF FOR INSERTION SEQUENCE IS3B-RELATED"/>
    <property type="match status" value="1"/>
</dbReference>
<feature type="region of interest" description="Disordered" evidence="1">
    <location>
        <begin position="210"/>
        <end position="276"/>
    </location>
</feature>
<protein>
    <submittedName>
        <fullName evidence="2">Integrase core domain</fullName>
    </submittedName>
</protein>
<reference evidence="2 3" key="1">
    <citation type="submission" date="2018-12" db="EMBL/GenBank/DDBJ databases">
        <authorList>
            <consortium name="Pathogen Informatics"/>
        </authorList>
    </citation>
    <scope>NUCLEOTIDE SEQUENCE [LARGE SCALE GENOMIC DNA]</scope>
    <source>
        <strain evidence="2 3">NCTC10951</strain>
    </source>
</reference>
<dbReference type="KEGG" id="avc:NCTC10951_00702"/>
<dbReference type="Gene3D" id="3.30.420.10">
    <property type="entry name" value="Ribonuclease H-like superfamily/Ribonuclease H"/>
    <property type="match status" value="1"/>
</dbReference>
<dbReference type="PROSITE" id="PS50994">
    <property type="entry name" value="INTEGRASE"/>
    <property type="match status" value="1"/>
</dbReference>
<dbReference type="InterPro" id="IPR012337">
    <property type="entry name" value="RNaseH-like_sf"/>
</dbReference>
<dbReference type="Pfam" id="PF00665">
    <property type="entry name" value="rve"/>
    <property type="match status" value="1"/>
</dbReference>
<dbReference type="GO" id="GO:0003676">
    <property type="term" value="F:nucleic acid binding"/>
    <property type="evidence" value="ECO:0007669"/>
    <property type="project" value="InterPro"/>
</dbReference>
<accession>A0A3S4V181</accession>
<dbReference type="AlphaFoldDB" id="A0A3S4V181"/>
<feature type="compositionally biased region" description="Polar residues" evidence="1">
    <location>
        <begin position="250"/>
        <end position="263"/>
    </location>
</feature>
<organism evidence="2 3">
    <name type="scientific">Actinomyces viscosus</name>
    <dbReference type="NCBI Taxonomy" id="1656"/>
    <lineage>
        <taxon>Bacteria</taxon>
        <taxon>Bacillati</taxon>
        <taxon>Actinomycetota</taxon>
        <taxon>Actinomycetes</taxon>
        <taxon>Actinomycetales</taxon>
        <taxon>Actinomycetaceae</taxon>
        <taxon>Actinomyces</taxon>
    </lineage>
</organism>
<dbReference type="InterPro" id="IPR036397">
    <property type="entry name" value="RNaseH_sf"/>
</dbReference>
<evidence type="ECO:0000256" key="1">
    <source>
        <dbReference type="SAM" id="MobiDB-lite"/>
    </source>
</evidence>
<feature type="compositionally biased region" description="Basic residues" evidence="1">
    <location>
        <begin position="231"/>
        <end position="243"/>
    </location>
</feature>